<evidence type="ECO:0000256" key="2">
    <source>
        <dbReference type="SAM" id="SignalP"/>
    </source>
</evidence>
<dbReference type="InterPro" id="IPR013783">
    <property type="entry name" value="Ig-like_fold"/>
</dbReference>
<reference evidence="4" key="1">
    <citation type="submission" date="2025-08" db="UniProtKB">
        <authorList>
            <consortium name="RefSeq"/>
        </authorList>
    </citation>
    <scope>IDENTIFICATION</scope>
    <source>
        <tissue evidence="4">Skeletal muscle</tissue>
    </source>
</reference>
<keyword evidence="2" id="KW-0732">Signal</keyword>
<protein>
    <submittedName>
        <fullName evidence="4">Uncharacterized protein LOC106549399 isoform X1</fullName>
    </submittedName>
</protein>
<dbReference type="Gene3D" id="2.60.40.10">
    <property type="entry name" value="Immunoglobulins"/>
    <property type="match status" value="1"/>
</dbReference>
<dbReference type="AlphaFoldDB" id="A0A6I9YED1"/>
<keyword evidence="1" id="KW-0472">Membrane</keyword>
<feature type="signal peptide" evidence="2">
    <location>
        <begin position="1"/>
        <end position="23"/>
    </location>
</feature>
<feature type="transmembrane region" description="Helical" evidence="1">
    <location>
        <begin position="227"/>
        <end position="251"/>
    </location>
</feature>
<dbReference type="RefSeq" id="XP_013922521.1">
    <property type="nucleotide sequence ID" value="XM_014067046.1"/>
</dbReference>
<gene>
    <name evidence="4" type="primary">LOC106549399</name>
</gene>
<organism evidence="3 4">
    <name type="scientific">Thamnophis sirtalis</name>
    <dbReference type="NCBI Taxonomy" id="35019"/>
    <lineage>
        <taxon>Eukaryota</taxon>
        <taxon>Metazoa</taxon>
        <taxon>Chordata</taxon>
        <taxon>Craniata</taxon>
        <taxon>Vertebrata</taxon>
        <taxon>Euteleostomi</taxon>
        <taxon>Lepidosauria</taxon>
        <taxon>Squamata</taxon>
        <taxon>Bifurcata</taxon>
        <taxon>Unidentata</taxon>
        <taxon>Episquamata</taxon>
        <taxon>Toxicofera</taxon>
        <taxon>Serpentes</taxon>
        <taxon>Colubroidea</taxon>
        <taxon>Colubridae</taxon>
        <taxon>Natricinae</taxon>
        <taxon>Thamnophis</taxon>
    </lineage>
</organism>
<keyword evidence="1" id="KW-0812">Transmembrane</keyword>
<sequence>MDAFGLVPMLTLLHIVLQVSSSAEPLTQPVLSVWPEYQQYYEGETIRLSCSTFHNLTVKKNLMVQGYRFFREDGQQIYQTEPNAYRDGMMDIWAQRNNTGNYSCAYWLEEAGRKVQSNQSPSTSIQVNAAPPAPSLNYTTFDSGKSIRMECTAPPEANKIKEFRFMANNMVVLIRATVNSSYTHNLTEVKDKHVTTVRCAYVENLHGRNVVSRSSNPILIDQLGIRWVRLLAVGGSFFTINGLIFLISYCISLRSRSLLQKSEGTI</sequence>
<proteinExistence type="predicted"/>
<dbReference type="OrthoDB" id="6151406at2759"/>
<accession>A0A6I9YED1</accession>
<dbReference type="KEGG" id="tsr:106549399"/>
<dbReference type="Proteomes" id="UP000504617">
    <property type="component" value="Unplaced"/>
</dbReference>
<evidence type="ECO:0000313" key="4">
    <source>
        <dbReference type="RefSeq" id="XP_013922521.1"/>
    </source>
</evidence>
<keyword evidence="3" id="KW-1185">Reference proteome</keyword>
<evidence type="ECO:0000256" key="1">
    <source>
        <dbReference type="SAM" id="Phobius"/>
    </source>
</evidence>
<name>A0A6I9YED1_9SAUR</name>
<keyword evidence="1" id="KW-1133">Transmembrane helix</keyword>
<evidence type="ECO:0000313" key="3">
    <source>
        <dbReference type="Proteomes" id="UP000504617"/>
    </source>
</evidence>
<dbReference type="GeneID" id="106549399"/>
<feature type="chain" id="PRO_5026770159" evidence="2">
    <location>
        <begin position="24"/>
        <end position="266"/>
    </location>
</feature>
<dbReference type="InterPro" id="IPR036179">
    <property type="entry name" value="Ig-like_dom_sf"/>
</dbReference>
<dbReference type="SUPFAM" id="SSF48726">
    <property type="entry name" value="Immunoglobulin"/>
    <property type="match status" value="1"/>
</dbReference>